<organism evidence="1 2">
    <name type="scientific">Bacillus solimangrovi</name>
    <dbReference type="NCBI Taxonomy" id="1305675"/>
    <lineage>
        <taxon>Bacteria</taxon>
        <taxon>Bacillati</taxon>
        <taxon>Bacillota</taxon>
        <taxon>Bacilli</taxon>
        <taxon>Bacillales</taxon>
        <taxon>Bacillaceae</taxon>
        <taxon>Bacillus</taxon>
    </lineage>
</organism>
<dbReference type="AlphaFoldDB" id="A0A1E5LIE0"/>
<dbReference type="Pfam" id="PF13787">
    <property type="entry name" value="HXXEE"/>
    <property type="match status" value="1"/>
</dbReference>
<protein>
    <recommendedName>
        <fullName evidence="3">HXXEE domain-containing protein</fullName>
    </recommendedName>
</protein>
<evidence type="ECO:0000313" key="2">
    <source>
        <dbReference type="Proteomes" id="UP000095209"/>
    </source>
</evidence>
<evidence type="ECO:0000313" key="1">
    <source>
        <dbReference type="EMBL" id="OEH93854.1"/>
    </source>
</evidence>
<dbReference type="STRING" id="1305675.BFG57_11075"/>
<dbReference type="Proteomes" id="UP000095209">
    <property type="component" value="Unassembled WGS sequence"/>
</dbReference>
<sequence length="67" mass="8148">MEIKTNMRSLIFPHLLKGGVYVQLELYNAIWLFAVFFMLHDFEELITVENWSKRTESRLKERDSWIN</sequence>
<gene>
    <name evidence="1" type="ORF">BFG57_11075</name>
</gene>
<comment type="caution">
    <text evidence="1">The sequence shown here is derived from an EMBL/GenBank/DDBJ whole genome shotgun (WGS) entry which is preliminary data.</text>
</comment>
<dbReference type="EMBL" id="MJEH01000008">
    <property type="protein sequence ID" value="OEH93854.1"/>
    <property type="molecule type" value="Genomic_DNA"/>
</dbReference>
<reference evidence="1 2" key="1">
    <citation type="submission" date="2016-08" db="EMBL/GenBank/DDBJ databases">
        <title>Genome of Bacillus solimangrovi GH2-4.</title>
        <authorList>
            <person name="Lim S."/>
            <person name="Kim B.-C."/>
        </authorList>
    </citation>
    <scope>NUCLEOTIDE SEQUENCE [LARGE SCALE GENOMIC DNA]</scope>
    <source>
        <strain evidence="1 2">GH2-4</strain>
    </source>
</reference>
<proteinExistence type="predicted"/>
<dbReference type="InterPro" id="IPR025671">
    <property type="entry name" value="HXXEE"/>
</dbReference>
<name>A0A1E5LIE0_9BACI</name>
<evidence type="ECO:0008006" key="3">
    <source>
        <dbReference type="Google" id="ProtNLM"/>
    </source>
</evidence>
<keyword evidence="2" id="KW-1185">Reference proteome</keyword>
<accession>A0A1E5LIE0</accession>